<sequence>MIQKDILQFLTYLKSAQTAQKYLEECYEKNEIKEANKYSYENSDRFLYYLEHGLQFYEAGKASGITVKPILYFYGMVHLLKACLLTRKPNYPENTAMLAHGVSTRKRKKQDYAFLQDEVKVQHKGLFPYFVKHLYHMDRIPYEKIDMHKLLVTIPELNELFYFHTGKHPLIKVSHLHEKKVHIPTVLLDHYHLTEESLLEKLMKHLPDVEHVNKVDSSLEIELSRSLTPDSKGPFFFHMEESAFFLPGKRQYFLSSHEVMHHYLILYNLSMICRYETEWWGDLLHTMPTEDYPFIEQFLSVTSEKVPILLGYFLLNEKGVR</sequence>
<evidence type="ECO:0000313" key="1">
    <source>
        <dbReference type="EMBL" id="MDC3422742.1"/>
    </source>
</evidence>
<dbReference type="RefSeq" id="WP_259870447.1">
    <property type="nucleotide sequence ID" value="NZ_JAMQJZ010000027.1"/>
</dbReference>
<name>A0A9X3WMF1_9BACI</name>
<dbReference type="Pfam" id="PF14175">
    <property type="entry name" value="YaaC"/>
    <property type="match status" value="1"/>
</dbReference>
<dbReference type="EMBL" id="JAMQJZ010000027">
    <property type="protein sequence ID" value="MDC3422742.1"/>
    <property type="molecule type" value="Genomic_DNA"/>
</dbReference>
<comment type="caution">
    <text evidence="1">The sequence shown here is derived from an EMBL/GenBank/DDBJ whole genome shotgun (WGS) entry which is preliminary data.</text>
</comment>
<dbReference type="AlphaFoldDB" id="A0A9X3WMF1"/>
<dbReference type="Proteomes" id="UP001145072">
    <property type="component" value="Unassembled WGS sequence"/>
</dbReference>
<gene>
    <name evidence="1" type="ORF">NC661_20535</name>
</gene>
<keyword evidence="2" id="KW-1185">Reference proteome</keyword>
<reference evidence="1" key="1">
    <citation type="submission" date="2022-06" db="EMBL/GenBank/DDBJ databases">
        <title>Aquibacillus sp. a new bacterium isolated from soil saline samples.</title>
        <authorList>
            <person name="Galisteo C."/>
            <person name="De La Haba R."/>
            <person name="Sanchez-Porro C."/>
            <person name="Ventosa A."/>
        </authorList>
    </citation>
    <scope>NUCLEOTIDE SEQUENCE</scope>
    <source>
        <strain evidence="1">JCM 12387</strain>
    </source>
</reference>
<evidence type="ECO:0000313" key="2">
    <source>
        <dbReference type="Proteomes" id="UP001145072"/>
    </source>
</evidence>
<proteinExistence type="predicted"/>
<organism evidence="1 2">
    <name type="scientific">Aquibacillus koreensis</name>
    <dbReference type="NCBI Taxonomy" id="279446"/>
    <lineage>
        <taxon>Bacteria</taxon>
        <taxon>Bacillati</taxon>
        <taxon>Bacillota</taxon>
        <taxon>Bacilli</taxon>
        <taxon>Bacillales</taxon>
        <taxon>Bacillaceae</taxon>
        <taxon>Aquibacillus</taxon>
    </lineage>
</organism>
<dbReference type="InterPro" id="IPR026988">
    <property type="entry name" value="YaaC-like"/>
</dbReference>
<accession>A0A9X3WMF1</accession>
<protein>
    <submittedName>
        <fullName evidence="1">YaaC family protein</fullName>
    </submittedName>
</protein>